<dbReference type="AlphaFoldDB" id="A0A5B9W8U3"/>
<dbReference type="EMBL" id="CP042997">
    <property type="protein sequence ID" value="QEH36340.1"/>
    <property type="molecule type" value="Genomic_DNA"/>
</dbReference>
<dbReference type="Gene3D" id="3.30.497.10">
    <property type="entry name" value="Antithrombin, subunit I, domain 2"/>
    <property type="match status" value="1"/>
</dbReference>
<name>A0A5B9W8U3_9BACT</name>
<dbReference type="InterPro" id="IPR023796">
    <property type="entry name" value="Serpin_dom"/>
</dbReference>
<organism evidence="4 5">
    <name type="scientific">Aquisphaera giovannonii</name>
    <dbReference type="NCBI Taxonomy" id="406548"/>
    <lineage>
        <taxon>Bacteria</taxon>
        <taxon>Pseudomonadati</taxon>
        <taxon>Planctomycetota</taxon>
        <taxon>Planctomycetia</taxon>
        <taxon>Isosphaerales</taxon>
        <taxon>Isosphaeraceae</taxon>
        <taxon>Aquisphaera</taxon>
    </lineage>
</organism>
<dbReference type="InterPro" id="IPR042178">
    <property type="entry name" value="Serpin_sf_1"/>
</dbReference>
<gene>
    <name evidence="4" type="ORF">OJF2_49010</name>
</gene>
<dbReference type="InterPro" id="IPR000215">
    <property type="entry name" value="Serpin_fam"/>
</dbReference>
<dbReference type="Gene3D" id="2.30.39.10">
    <property type="entry name" value="Alpha-1-antitrypsin, domain 1"/>
    <property type="match status" value="1"/>
</dbReference>
<evidence type="ECO:0000256" key="1">
    <source>
        <dbReference type="RuleBase" id="RU000411"/>
    </source>
</evidence>
<dbReference type="KEGG" id="agv:OJF2_49010"/>
<evidence type="ECO:0000313" key="4">
    <source>
        <dbReference type="EMBL" id="QEH36340.1"/>
    </source>
</evidence>
<dbReference type="GO" id="GO:0005615">
    <property type="term" value="C:extracellular space"/>
    <property type="evidence" value="ECO:0007669"/>
    <property type="project" value="InterPro"/>
</dbReference>
<dbReference type="GO" id="GO:0004867">
    <property type="term" value="F:serine-type endopeptidase inhibitor activity"/>
    <property type="evidence" value="ECO:0007669"/>
    <property type="project" value="InterPro"/>
</dbReference>
<comment type="similarity">
    <text evidence="1">Belongs to the serpin family.</text>
</comment>
<feature type="signal peptide" evidence="2">
    <location>
        <begin position="1"/>
        <end position="21"/>
    </location>
</feature>
<dbReference type="InterPro" id="IPR023795">
    <property type="entry name" value="Serpin_CS"/>
</dbReference>
<reference evidence="4 5" key="1">
    <citation type="submission" date="2019-08" db="EMBL/GenBank/DDBJ databases">
        <title>Deep-cultivation of Planctomycetes and their phenomic and genomic characterization uncovers novel biology.</title>
        <authorList>
            <person name="Wiegand S."/>
            <person name="Jogler M."/>
            <person name="Boedeker C."/>
            <person name="Pinto D."/>
            <person name="Vollmers J."/>
            <person name="Rivas-Marin E."/>
            <person name="Kohn T."/>
            <person name="Peeters S.H."/>
            <person name="Heuer A."/>
            <person name="Rast P."/>
            <person name="Oberbeckmann S."/>
            <person name="Bunk B."/>
            <person name="Jeske O."/>
            <person name="Meyerdierks A."/>
            <person name="Storesund J.E."/>
            <person name="Kallscheuer N."/>
            <person name="Luecker S."/>
            <person name="Lage O.M."/>
            <person name="Pohl T."/>
            <person name="Merkel B.J."/>
            <person name="Hornburger P."/>
            <person name="Mueller R.-W."/>
            <person name="Bruemmer F."/>
            <person name="Labrenz M."/>
            <person name="Spormann A.M."/>
            <person name="Op den Camp H."/>
            <person name="Overmann J."/>
            <person name="Amann R."/>
            <person name="Jetten M.S.M."/>
            <person name="Mascher T."/>
            <person name="Medema M.H."/>
            <person name="Devos D.P."/>
            <person name="Kaster A.-K."/>
            <person name="Ovreas L."/>
            <person name="Rohde M."/>
            <person name="Galperin M.Y."/>
            <person name="Jogler C."/>
        </authorList>
    </citation>
    <scope>NUCLEOTIDE SEQUENCE [LARGE SCALE GENOMIC DNA]</scope>
    <source>
        <strain evidence="4 5">OJF2</strain>
    </source>
</reference>
<proteinExistence type="inferred from homology"/>
<dbReference type="PANTHER" id="PTHR11461:SF211">
    <property type="entry name" value="GH10112P-RELATED"/>
    <property type="match status" value="1"/>
</dbReference>
<dbReference type="Pfam" id="PF00079">
    <property type="entry name" value="Serpin"/>
    <property type="match status" value="1"/>
</dbReference>
<dbReference type="CDD" id="cd19590">
    <property type="entry name" value="serpin_thermopin-like"/>
    <property type="match status" value="1"/>
</dbReference>
<sequence length="406" mass="44461" precursor="true">MSERRSAVFGLILMLAGTASAAGPAREETMSSVVDGSNAFALDLYARLRDKPGNLFFSPSSISTALAMTYAGARGDTAGQMARVLHFGDDRAALDRGYRALLEATRPAGDRPGFRLSVANRLWGQKDFRFLPDFLALTRDAYHAELGVVDFAAEPEPSRERINAWIEEQTEGKIKELLGTGTIDRLTRLVLTNAIYFKGDWAEPFKRDFTKEEPFHVTGDKTTRAPMMHKVHEFRTGAADGLKFVELPYGRGDLSAVVLLADQVDGLPAVEARLSAASLDRWLTVGAMRQVDLALPRFKVESEFSLADTLAAMGMPLAFDRRKADFSGMSSEDELHISAVVHKAYVDLNEEGTEAAAATGVVMTLRAMARPAPPVVFHADHPFLFLIRDNRTKAVLFLGRVVNPAA</sequence>
<dbReference type="PROSITE" id="PS00284">
    <property type="entry name" value="SERPIN"/>
    <property type="match status" value="1"/>
</dbReference>
<dbReference type="PANTHER" id="PTHR11461">
    <property type="entry name" value="SERINE PROTEASE INHIBITOR, SERPIN"/>
    <property type="match status" value="1"/>
</dbReference>
<keyword evidence="2" id="KW-0732">Signal</keyword>
<feature type="domain" description="Serpin" evidence="3">
    <location>
        <begin position="42"/>
        <end position="404"/>
    </location>
</feature>
<dbReference type="RefSeq" id="WP_148596034.1">
    <property type="nucleotide sequence ID" value="NZ_CP042997.1"/>
</dbReference>
<dbReference type="SMART" id="SM00093">
    <property type="entry name" value="SERPIN"/>
    <property type="match status" value="1"/>
</dbReference>
<evidence type="ECO:0000259" key="3">
    <source>
        <dbReference type="SMART" id="SM00093"/>
    </source>
</evidence>
<accession>A0A5B9W8U3</accession>
<feature type="chain" id="PRO_5022790546" evidence="2">
    <location>
        <begin position="22"/>
        <end position="406"/>
    </location>
</feature>
<dbReference type="InterPro" id="IPR042185">
    <property type="entry name" value="Serpin_sf_2"/>
</dbReference>
<keyword evidence="5" id="KW-1185">Reference proteome</keyword>
<dbReference type="OrthoDB" id="9764871at2"/>
<evidence type="ECO:0000313" key="5">
    <source>
        <dbReference type="Proteomes" id="UP000324233"/>
    </source>
</evidence>
<dbReference type="SUPFAM" id="SSF56574">
    <property type="entry name" value="Serpins"/>
    <property type="match status" value="1"/>
</dbReference>
<dbReference type="Proteomes" id="UP000324233">
    <property type="component" value="Chromosome"/>
</dbReference>
<dbReference type="InterPro" id="IPR036186">
    <property type="entry name" value="Serpin_sf"/>
</dbReference>
<evidence type="ECO:0000256" key="2">
    <source>
        <dbReference type="SAM" id="SignalP"/>
    </source>
</evidence>
<protein>
    <submittedName>
        <fullName evidence="4">Serpin (Serine protease inhibitor)</fullName>
    </submittedName>
</protein>